<dbReference type="RefSeq" id="WP_093729262.1">
    <property type="nucleotide sequence ID" value="NZ_FMYW01000002.1"/>
</dbReference>
<dbReference type="Pfam" id="PF01248">
    <property type="entry name" value="Ribosomal_L7Ae"/>
    <property type="match status" value="1"/>
</dbReference>
<proteinExistence type="predicted"/>
<organism evidence="2 3">
    <name type="scientific">Succiniclasticum ruminis</name>
    <dbReference type="NCBI Taxonomy" id="40841"/>
    <lineage>
        <taxon>Bacteria</taxon>
        <taxon>Bacillati</taxon>
        <taxon>Bacillota</taxon>
        <taxon>Negativicutes</taxon>
        <taxon>Acidaminococcales</taxon>
        <taxon>Acidaminococcaceae</taxon>
        <taxon>Succiniclasticum</taxon>
    </lineage>
</organism>
<sequence>MSLDDLKTAGAKVVGVKQTAKALQKKTASGVYIAADAEERITAPIKAECEKQNVDCLVVESMQVLGKACGIHAGASAAAILKN</sequence>
<dbReference type="OrthoDB" id="2353623at2"/>
<protein>
    <submittedName>
        <fullName evidence="2">Large subunit ribosomal protein L7A</fullName>
    </submittedName>
</protein>
<feature type="domain" description="Ribosomal protein eL8/eL30/eS12/Gadd45" evidence="1">
    <location>
        <begin position="7"/>
        <end position="82"/>
    </location>
</feature>
<dbReference type="SUPFAM" id="SSF55315">
    <property type="entry name" value="L30e-like"/>
    <property type="match status" value="1"/>
</dbReference>
<evidence type="ECO:0000313" key="2">
    <source>
        <dbReference type="EMBL" id="SDC05973.1"/>
    </source>
</evidence>
<keyword evidence="2" id="KW-0689">Ribosomal protein</keyword>
<evidence type="ECO:0000259" key="1">
    <source>
        <dbReference type="Pfam" id="PF01248"/>
    </source>
</evidence>
<gene>
    <name evidence="2" type="ORF">SAMN04487864_10278</name>
</gene>
<dbReference type="GO" id="GO:0005840">
    <property type="term" value="C:ribosome"/>
    <property type="evidence" value="ECO:0007669"/>
    <property type="project" value="UniProtKB-KW"/>
</dbReference>
<name>A0A1G6IHU8_9FIRM</name>
<dbReference type="InterPro" id="IPR029064">
    <property type="entry name" value="Ribosomal_eL30-like_sf"/>
</dbReference>
<dbReference type="EMBL" id="FMYW01000002">
    <property type="protein sequence ID" value="SDC05973.1"/>
    <property type="molecule type" value="Genomic_DNA"/>
</dbReference>
<dbReference type="Gene3D" id="3.30.1330.30">
    <property type="match status" value="1"/>
</dbReference>
<dbReference type="AlphaFoldDB" id="A0A1G6IHU8"/>
<keyword evidence="2" id="KW-0687">Ribonucleoprotein</keyword>
<accession>A0A1G6IHU8</accession>
<evidence type="ECO:0000313" key="3">
    <source>
        <dbReference type="Proteomes" id="UP000198943"/>
    </source>
</evidence>
<dbReference type="Proteomes" id="UP000198943">
    <property type="component" value="Unassembled WGS sequence"/>
</dbReference>
<reference evidence="3" key="1">
    <citation type="submission" date="2016-10" db="EMBL/GenBank/DDBJ databases">
        <authorList>
            <person name="Varghese N."/>
            <person name="Submissions S."/>
        </authorList>
    </citation>
    <scope>NUCLEOTIDE SEQUENCE [LARGE SCALE GENOMIC DNA]</scope>
    <source>
        <strain evidence="3">DSM 11005</strain>
    </source>
</reference>
<keyword evidence="3" id="KW-1185">Reference proteome</keyword>
<dbReference type="InterPro" id="IPR004038">
    <property type="entry name" value="Ribosomal_eL8/eL30/eS12/Gad45"/>
</dbReference>